<dbReference type="PROSITE" id="PS50222">
    <property type="entry name" value="EF_HAND_2"/>
    <property type="match status" value="1"/>
</dbReference>
<evidence type="ECO:0000313" key="4">
    <source>
        <dbReference type="Proteomes" id="UP000707451"/>
    </source>
</evidence>
<protein>
    <recommendedName>
        <fullName evidence="2">EF-hand domain-containing protein</fullName>
    </recommendedName>
</protein>
<dbReference type="Gene3D" id="1.10.238.10">
    <property type="entry name" value="EF-hand"/>
    <property type="match status" value="1"/>
</dbReference>
<feature type="domain" description="EF-hand" evidence="2">
    <location>
        <begin position="219"/>
        <end position="254"/>
    </location>
</feature>
<evidence type="ECO:0000313" key="3">
    <source>
        <dbReference type="EMBL" id="KAG9070761.1"/>
    </source>
</evidence>
<dbReference type="InterPro" id="IPR011992">
    <property type="entry name" value="EF-hand-dom_pair"/>
</dbReference>
<organism evidence="3 4">
    <name type="scientific">Linnemannia hyalina</name>
    <dbReference type="NCBI Taxonomy" id="64524"/>
    <lineage>
        <taxon>Eukaryota</taxon>
        <taxon>Fungi</taxon>
        <taxon>Fungi incertae sedis</taxon>
        <taxon>Mucoromycota</taxon>
        <taxon>Mortierellomycotina</taxon>
        <taxon>Mortierellomycetes</taxon>
        <taxon>Mortierellales</taxon>
        <taxon>Mortierellaceae</taxon>
        <taxon>Linnemannia</taxon>
    </lineage>
</organism>
<dbReference type="CDD" id="cd09917">
    <property type="entry name" value="F-box_SF"/>
    <property type="match status" value="1"/>
</dbReference>
<feature type="coiled-coil region" evidence="1">
    <location>
        <begin position="98"/>
        <end position="125"/>
    </location>
</feature>
<dbReference type="SUPFAM" id="SSF81383">
    <property type="entry name" value="F-box domain"/>
    <property type="match status" value="1"/>
</dbReference>
<dbReference type="InterPro" id="IPR002048">
    <property type="entry name" value="EF_hand_dom"/>
</dbReference>
<dbReference type="Gene3D" id="1.20.1280.50">
    <property type="match status" value="1"/>
</dbReference>
<sequence>MSSNKTFDTLTEDLIEILASYLEPLDLVHLGATCKHLQKSINRSEIWEHKAVDDFGDRFTITSILDSAGLDLGDQLKPEPLDWRQYYQERHVAMTKMNASADDQISQSEKDYDEAQELLRGFQSTGDVDSLSNAAQLMVGVLDNFPGHAGCYHLLGFTLYVINELEDALSLLEIGSMVDPNYEPISELTREIQGLLEGYGSTMTDGAPLLDNAKELSAPLKAALTAIFNSFDKDKDGSLKPSELSEFVYKTNGSRPPQAFLTQMGIQFGKDAQGYLTLEGFFNFFLEQTLEDPIETRRDLEKHGWDGDRLVRCDIARNA</sequence>
<dbReference type="GO" id="GO:0005509">
    <property type="term" value="F:calcium ion binding"/>
    <property type="evidence" value="ECO:0007669"/>
    <property type="project" value="InterPro"/>
</dbReference>
<reference evidence="3" key="1">
    <citation type="submission" date="2021-06" db="EMBL/GenBank/DDBJ databases">
        <title>Genome Sequence of Mortierella hyaline Strain SCG-10, a Cold-Adapted, Nitrate-Reducing Fungus Isolated from Soil in Minnesota, USA.</title>
        <authorList>
            <person name="Aldossari N."/>
        </authorList>
    </citation>
    <scope>NUCLEOTIDE SEQUENCE</scope>
    <source>
        <strain evidence="3">SCG-10</strain>
    </source>
</reference>
<gene>
    <name evidence="3" type="ORF">KI688_008301</name>
</gene>
<proteinExistence type="predicted"/>
<dbReference type="SUPFAM" id="SSF48452">
    <property type="entry name" value="TPR-like"/>
    <property type="match status" value="1"/>
</dbReference>
<keyword evidence="4" id="KW-1185">Reference proteome</keyword>
<evidence type="ECO:0000259" key="2">
    <source>
        <dbReference type="PROSITE" id="PS50222"/>
    </source>
</evidence>
<dbReference type="EMBL" id="JAHRHY010000003">
    <property type="protein sequence ID" value="KAG9070761.1"/>
    <property type="molecule type" value="Genomic_DNA"/>
</dbReference>
<dbReference type="AlphaFoldDB" id="A0A9P7Y0W5"/>
<keyword evidence="1" id="KW-0175">Coiled coil</keyword>
<name>A0A9P7Y0W5_9FUNG</name>
<comment type="caution">
    <text evidence="3">The sequence shown here is derived from an EMBL/GenBank/DDBJ whole genome shotgun (WGS) entry which is preliminary data.</text>
</comment>
<dbReference type="InterPro" id="IPR011990">
    <property type="entry name" value="TPR-like_helical_dom_sf"/>
</dbReference>
<evidence type="ECO:0000256" key="1">
    <source>
        <dbReference type="SAM" id="Coils"/>
    </source>
</evidence>
<dbReference type="SUPFAM" id="SSF47473">
    <property type="entry name" value="EF-hand"/>
    <property type="match status" value="1"/>
</dbReference>
<accession>A0A9P7Y0W5</accession>
<dbReference type="InterPro" id="IPR036047">
    <property type="entry name" value="F-box-like_dom_sf"/>
</dbReference>
<dbReference type="OrthoDB" id="26525at2759"/>
<dbReference type="Proteomes" id="UP000707451">
    <property type="component" value="Unassembled WGS sequence"/>
</dbReference>